<protein>
    <submittedName>
        <fullName evidence="1">Uncharacterized protein</fullName>
    </submittedName>
</protein>
<accession>A0A3B0X7Z3</accession>
<reference evidence="1" key="1">
    <citation type="submission" date="2018-06" db="EMBL/GenBank/DDBJ databases">
        <authorList>
            <person name="Zhirakovskaya E."/>
        </authorList>
    </citation>
    <scope>NUCLEOTIDE SEQUENCE</scope>
</reference>
<proteinExistence type="predicted"/>
<gene>
    <name evidence="1" type="ORF">MNBD_GAMMA09-1403</name>
</gene>
<name>A0A3B0X7Z3_9ZZZZ</name>
<dbReference type="AlphaFoldDB" id="A0A3B0X7Z3"/>
<dbReference type="EMBL" id="UOFI01000004">
    <property type="protein sequence ID" value="VAW60680.1"/>
    <property type="molecule type" value="Genomic_DNA"/>
</dbReference>
<sequence>MTCRSPLSFFVLLLIINFAATPALAHESRYPALVLVTAGAQPVKRLSPTQFRKLFLNLPVVSGKQQLVPLIYTSDRFLYEIFLQKVIYMSERNYERMLVSKTFRTGRPRPGKFSSREKLVKALLSTPGSISFMWRDTAEKEKQLRIIQTLWEEKH</sequence>
<evidence type="ECO:0000313" key="1">
    <source>
        <dbReference type="EMBL" id="VAW60680.1"/>
    </source>
</evidence>
<organism evidence="1">
    <name type="scientific">hydrothermal vent metagenome</name>
    <dbReference type="NCBI Taxonomy" id="652676"/>
    <lineage>
        <taxon>unclassified sequences</taxon>
        <taxon>metagenomes</taxon>
        <taxon>ecological metagenomes</taxon>
    </lineage>
</organism>